<evidence type="ECO:0000256" key="1">
    <source>
        <dbReference type="SAM" id="SignalP"/>
    </source>
</evidence>
<accession>A0A0K8REK4</accession>
<feature type="chain" id="PRO_5005517630" evidence="1">
    <location>
        <begin position="22"/>
        <end position="79"/>
    </location>
</feature>
<organism evidence="3">
    <name type="scientific">Ixodes ricinus</name>
    <name type="common">Common tick</name>
    <name type="synonym">Acarus ricinus</name>
    <dbReference type="NCBI Taxonomy" id="34613"/>
    <lineage>
        <taxon>Eukaryota</taxon>
        <taxon>Metazoa</taxon>
        <taxon>Ecdysozoa</taxon>
        <taxon>Arthropoda</taxon>
        <taxon>Chelicerata</taxon>
        <taxon>Arachnida</taxon>
        <taxon>Acari</taxon>
        <taxon>Parasitiformes</taxon>
        <taxon>Ixodida</taxon>
        <taxon>Ixodoidea</taxon>
        <taxon>Ixodidae</taxon>
        <taxon>Ixodinae</taxon>
        <taxon>Ixodes</taxon>
    </lineage>
</organism>
<dbReference type="GO" id="GO:0004867">
    <property type="term" value="F:serine-type endopeptidase inhibitor activity"/>
    <property type="evidence" value="ECO:0007669"/>
    <property type="project" value="InterPro"/>
</dbReference>
<reference evidence="3" key="1">
    <citation type="submission" date="2012-12" db="EMBL/GenBank/DDBJ databases">
        <title>Identification and characterization of a phenylalanine ammonia-lyase gene family in Isatis indigotica Fort.</title>
        <authorList>
            <person name="Liu Q."/>
            <person name="Chen J."/>
            <person name="Zhou X."/>
            <person name="Di P."/>
            <person name="Xiao Y."/>
            <person name="Xuan H."/>
            <person name="Zhang L."/>
            <person name="Chen W."/>
        </authorList>
    </citation>
    <scope>NUCLEOTIDE SEQUENCE</scope>
    <source>
        <tissue evidence="3">Salivary gland</tissue>
    </source>
</reference>
<feature type="signal peptide" evidence="1">
    <location>
        <begin position="1"/>
        <end position="21"/>
    </location>
</feature>
<sequence length="79" mass="9363">MQFIFVVCLVILGCSVLDTQGMPEKCYLPEDYDDPRCRAHSGRFFYDTETNKCKKFYSCWNIADGYFKYRECTRECKGK</sequence>
<feature type="domain" description="BPTI/Kunitz inhibitor" evidence="2">
    <location>
        <begin position="26"/>
        <end position="76"/>
    </location>
</feature>
<dbReference type="AlphaFoldDB" id="A0A0K8REK4"/>
<evidence type="ECO:0000259" key="2">
    <source>
        <dbReference type="PROSITE" id="PS50279"/>
    </source>
</evidence>
<keyword evidence="1" id="KW-0732">Signal</keyword>
<dbReference type="PROSITE" id="PS50279">
    <property type="entry name" value="BPTI_KUNITZ_2"/>
    <property type="match status" value="1"/>
</dbReference>
<dbReference type="SUPFAM" id="SSF57362">
    <property type="entry name" value="BPTI-like"/>
    <property type="match status" value="1"/>
</dbReference>
<dbReference type="EMBL" id="GADI01004216">
    <property type="protein sequence ID" value="JAA69592.1"/>
    <property type="molecule type" value="mRNA"/>
</dbReference>
<proteinExistence type="evidence at transcript level"/>
<protein>
    <submittedName>
        <fullName evidence="3">Putative salivary kunitz domain protein</fullName>
    </submittedName>
</protein>
<evidence type="ECO:0000313" key="3">
    <source>
        <dbReference type="EMBL" id="JAA69592.1"/>
    </source>
</evidence>
<name>A0A0K8REK4_IXORI</name>
<dbReference type="Gene3D" id="4.10.410.10">
    <property type="entry name" value="Pancreatic trypsin inhibitor Kunitz domain"/>
    <property type="match status" value="1"/>
</dbReference>
<dbReference type="InterPro" id="IPR036880">
    <property type="entry name" value="Kunitz_BPTI_sf"/>
</dbReference>
<dbReference type="InterPro" id="IPR002223">
    <property type="entry name" value="Kunitz_BPTI"/>
</dbReference>